<reference evidence="4" key="1">
    <citation type="submission" date="2018-09" db="EMBL/GenBank/DDBJ databases">
        <authorList>
            <person name="Livingstone P.G."/>
            <person name="Whitworth D.E."/>
        </authorList>
    </citation>
    <scope>NUCLEOTIDE SEQUENCE [LARGE SCALE GENOMIC DNA]</scope>
    <source>
        <strain evidence="4">CA051B</strain>
    </source>
</reference>
<accession>A0A3A8Q8V6</accession>
<dbReference type="InterPro" id="IPR013229">
    <property type="entry name" value="PEGA"/>
</dbReference>
<evidence type="ECO:0000313" key="3">
    <source>
        <dbReference type="EMBL" id="RKH63470.1"/>
    </source>
</evidence>
<evidence type="ECO:0000256" key="1">
    <source>
        <dbReference type="SAM" id="Phobius"/>
    </source>
</evidence>
<keyword evidence="4" id="KW-1185">Reference proteome</keyword>
<protein>
    <submittedName>
        <fullName evidence="3">PEGA domain-containing protein</fullName>
    </submittedName>
</protein>
<feature type="transmembrane region" description="Helical" evidence="1">
    <location>
        <begin position="492"/>
        <end position="513"/>
    </location>
</feature>
<feature type="domain" description="PEGA" evidence="2">
    <location>
        <begin position="214"/>
        <end position="266"/>
    </location>
</feature>
<organism evidence="3 4">
    <name type="scientific">Corallococcus llansteffanensis</name>
    <dbReference type="NCBI Taxonomy" id="2316731"/>
    <lineage>
        <taxon>Bacteria</taxon>
        <taxon>Pseudomonadati</taxon>
        <taxon>Myxococcota</taxon>
        <taxon>Myxococcia</taxon>
        <taxon>Myxococcales</taxon>
        <taxon>Cystobacterineae</taxon>
        <taxon>Myxococcaceae</taxon>
        <taxon>Corallococcus</taxon>
    </lineage>
</organism>
<proteinExistence type="predicted"/>
<feature type="transmembrane region" description="Helical" evidence="1">
    <location>
        <begin position="431"/>
        <end position="454"/>
    </location>
</feature>
<keyword evidence="1" id="KW-0472">Membrane</keyword>
<dbReference type="Proteomes" id="UP000272888">
    <property type="component" value="Unassembled WGS sequence"/>
</dbReference>
<comment type="caution">
    <text evidence="3">The sequence shown here is derived from an EMBL/GenBank/DDBJ whole genome shotgun (WGS) entry which is preliminary data.</text>
</comment>
<keyword evidence="1" id="KW-0812">Transmembrane</keyword>
<keyword evidence="1" id="KW-1133">Transmembrane helix</keyword>
<evidence type="ECO:0000313" key="4">
    <source>
        <dbReference type="Proteomes" id="UP000272888"/>
    </source>
</evidence>
<gene>
    <name evidence="3" type="ORF">D7V93_08680</name>
</gene>
<dbReference type="Pfam" id="PF08308">
    <property type="entry name" value="PEGA"/>
    <property type="match status" value="1"/>
</dbReference>
<dbReference type="EMBL" id="RAWB01000063">
    <property type="protein sequence ID" value="RKH63470.1"/>
    <property type="molecule type" value="Genomic_DNA"/>
</dbReference>
<name>A0A3A8Q8V6_9BACT</name>
<dbReference type="AlphaFoldDB" id="A0A3A8Q8V6"/>
<sequence>MNGQSIRRASSSSSTRSILLNPPLQSVGSFLKKTPFAIALFCLIATTAAQASPHRMVVSSGDCRDAELSGQSKAFYDALRARPDQRLLGAAEFGERLFPTPSRSFEDLQRQLDAAQDQFYEGRNARASQFLDDALRDIGRLPPGEPRWKLYVRAQLLHGLNHRALGKTKDSDAAFLKVLRLQPKYQLDPDQFAPSLRQAFEKLRRDQARAPKVKLSVKSTLPSSDVYLEGLGVGQTPVLLELPAGAYELSVVKGDAVSFPRQVQVQGADTPLLVDLAYEGSVTAAPFPCLSIVDGSEERTLSHAVRLGGTLGVEEVIVVRLERPSSGPKWFAATVLNVEGGQKLREGGFKTQGLDAPSKALSALVDFVTTGRSPSNLVVMNNTNGRAPWDAGGGRGVTASSTGADLTAPSLLSEEAEVSTTAARPRTGLRVASYVALGAGVAALGGAGVVRLLAQKDLDGLEARRAANDGRLVSTDTEAVALRGALVKKSGLMTGLLVGGGAAVVTGAVLFLVSSPAKAPPVTLGVVTDGTGAAAAVSGSF</sequence>
<evidence type="ECO:0000259" key="2">
    <source>
        <dbReference type="Pfam" id="PF08308"/>
    </source>
</evidence>